<dbReference type="EMBL" id="KB741271">
    <property type="protein sequence ID" value="ENN71380.1"/>
    <property type="molecule type" value="Genomic_DNA"/>
</dbReference>
<name>N6TQ55_DENPD</name>
<accession>N6TQ55</accession>
<reference evidence="2" key="1">
    <citation type="journal article" date="2013" name="Genome Biol.">
        <title>Draft genome of the mountain pine beetle, Dendroctonus ponderosae Hopkins, a major forest pest.</title>
        <authorList>
            <person name="Keeling C.I."/>
            <person name="Yuen M.M."/>
            <person name="Liao N.Y."/>
            <person name="Docking T.R."/>
            <person name="Chan S.K."/>
            <person name="Taylor G.A."/>
            <person name="Palmquist D.L."/>
            <person name="Jackman S.D."/>
            <person name="Nguyen A."/>
            <person name="Li M."/>
            <person name="Henderson H."/>
            <person name="Janes J.K."/>
            <person name="Zhao Y."/>
            <person name="Pandoh P."/>
            <person name="Moore R."/>
            <person name="Sperling F.A."/>
            <person name="Huber D.P."/>
            <person name="Birol I."/>
            <person name="Jones S.J."/>
            <person name="Bohlmann J."/>
        </authorList>
    </citation>
    <scope>NUCLEOTIDE SEQUENCE</scope>
</reference>
<evidence type="ECO:0000256" key="1">
    <source>
        <dbReference type="SAM" id="MobiDB-lite"/>
    </source>
</evidence>
<protein>
    <submittedName>
        <fullName evidence="2">Uncharacterized protein</fullName>
    </submittedName>
</protein>
<dbReference type="PANTHER" id="PTHR46688">
    <property type="entry name" value="ADP-RIBOSYLATION FACTOR-LIKE PROTEIN 16"/>
    <property type="match status" value="1"/>
</dbReference>
<dbReference type="AlphaFoldDB" id="N6TQ55"/>
<evidence type="ECO:0000313" key="2">
    <source>
        <dbReference type="EMBL" id="ENN71380.1"/>
    </source>
</evidence>
<sequence length="94" mass="10629">MDHSYRQMRNEALLMLQMKRLQQEISQHVTIVEASAISGEGRDAILRWRLGYYLHFRLGGLHGGHGRRGSPMGVVESAKSPATRDSSTNFTYNP</sequence>
<feature type="region of interest" description="Disordered" evidence="1">
    <location>
        <begin position="63"/>
        <end position="94"/>
    </location>
</feature>
<organism evidence="2">
    <name type="scientific">Dendroctonus ponderosae</name>
    <name type="common">Mountain pine beetle</name>
    <dbReference type="NCBI Taxonomy" id="77166"/>
    <lineage>
        <taxon>Eukaryota</taxon>
        <taxon>Metazoa</taxon>
        <taxon>Ecdysozoa</taxon>
        <taxon>Arthropoda</taxon>
        <taxon>Hexapoda</taxon>
        <taxon>Insecta</taxon>
        <taxon>Pterygota</taxon>
        <taxon>Neoptera</taxon>
        <taxon>Endopterygota</taxon>
        <taxon>Coleoptera</taxon>
        <taxon>Polyphaga</taxon>
        <taxon>Cucujiformia</taxon>
        <taxon>Curculionidae</taxon>
        <taxon>Scolytinae</taxon>
        <taxon>Dendroctonus</taxon>
    </lineage>
</organism>
<proteinExistence type="predicted"/>
<feature type="compositionally biased region" description="Polar residues" evidence="1">
    <location>
        <begin position="83"/>
        <end position="94"/>
    </location>
</feature>
<dbReference type="PANTHER" id="PTHR46688:SF1">
    <property type="entry name" value="ADP-RIBOSYLATION FACTOR-LIKE PROTEIN 16"/>
    <property type="match status" value="1"/>
</dbReference>
<feature type="non-terminal residue" evidence="2">
    <location>
        <position position="1"/>
    </location>
</feature>
<dbReference type="HOGENOM" id="CLU_2388480_0_0_1"/>
<gene>
    <name evidence="2" type="ORF">YQE_11927</name>
</gene>